<dbReference type="SUPFAM" id="SSF53448">
    <property type="entry name" value="Nucleotide-diphospho-sugar transferases"/>
    <property type="match status" value="1"/>
</dbReference>
<comment type="caution">
    <text evidence="1">The sequence shown here is derived from an EMBL/GenBank/DDBJ whole genome shotgun (WGS) entry which is preliminary data.</text>
</comment>
<reference evidence="2" key="1">
    <citation type="journal article" date="2019" name="Int. J. Syst. Evol. Microbiol.">
        <title>The Global Catalogue of Microorganisms (GCM) 10K type strain sequencing project: providing services to taxonomists for standard genome sequencing and annotation.</title>
        <authorList>
            <consortium name="The Broad Institute Genomics Platform"/>
            <consortium name="The Broad Institute Genome Sequencing Center for Infectious Disease"/>
            <person name="Wu L."/>
            <person name="Ma J."/>
        </authorList>
    </citation>
    <scope>NUCLEOTIDE SEQUENCE [LARGE SCALE GENOMIC DNA]</scope>
    <source>
        <strain evidence="2">CCM 9110</strain>
    </source>
</reference>
<protein>
    <submittedName>
        <fullName evidence="1">Glycosyltransferase</fullName>
    </submittedName>
</protein>
<proteinExistence type="predicted"/>
<evidence type="ECO:0000313" key="1">
    <source>
        <dbReference type="EMBL" id="MFD1399873.1"/>
    </source>
</evidence>
<dbReference type="EMBL" id="JBHTOA010000045">
    <property type="protein sequence ID" value="MFD1399873.1"/>
    <property type="molecule type" value="Genomic_DNA"/>
</dbReference>
<dbReference type="InterPro" id="IPR002495">
    <property type="entry name" value="Glyco_trans_8"/>
</dbReference>
<dbReference type="Pfam" id="PF01501">
    <property type="entry name" value="Glyco_transf_8"/>
    <property type="match status" value="1"/>
</dbReference>
<name>A0ABW4BID4_9LACO</name>
<keyword evidence="2" id="KW-1185">Reference proteome</keyword>
<evidence type="ECO:0000313" key="2">
    <source>
        <dbReference type="Proteomes" id="UP001597199"/>
    </source>
</evidence>
<dbReference type="Proteomes" id="UP001597199">
    <property type="component" value="Unassembled WGS sequence"/>
</dbReference>
<organism evidence="1 2">
    <name type="scientific">Lacticaseibacillus suilingensis</name>
    <dbReference type="NCBI Taxonomy" id="2799577"/>
    <lineage>
        <taxon>Bacteria</taxon>
        <taxon>Bacillati</taxon>
        <taxon>Bacillota</taxon>
        <taxon>Bacilli</taxon>
        <taxon>Lactobacillales</taxon>
        <taxon>Lactobacillaceae</taxon>
        <taxon>Lacticaseibacillus</taxon>
    </lineage>
</organism>
<dbReference type="Gene3D" id="3.90.550.10">
    <property type="entry name" value="Spore Coat Polysaccharide Biosynthesis Protein SpsA, Chain A"/>
    <property type="match status" value="1"/>
</dbReference>
<accession>A0ABW4BID4</accession>
<sequence length="297" mass="34384">MAKNAVVYTVSGPHILLCATSIASLIDHYQSEASLDILVVTEGELDADVALLRELPDFYQKPQVHLFVWQKPPITSELKHYDNARFGQVTLWRLFVPAYFPNYEQLLMIDNDTIIMADISPLFSLNRPGNVMAAVPDFYYYTLNPPVDQNVLPDFSSMKAYFNSGVLVINVALYNELFKPEMLVERADQANYQYPDQTLLNLLTAGKVTLLPFRYNFQKDDDWLTHWAEQTDPAVAADMTAERQHVVIRHFLSNLYGYRPWGHLAVMDEFEAAFWQYFSQTREFFTTETKRRGLNHY</sequence>
<gene>
    <name evidence="1" type="ORF">ACFQ41_11185</name>
</gene>
<dbReference type="InterPro" id="IPR029044">
    <property type="entry name" value="Nucleotide-diphossugar_trans"/>
</dbReference>
<dbReference type="RefSeq" id="WP_204119547.1">
    <property type="nucleotide sequence ID" value="NZ_BOLV01000017.1"/>
</dbReference>